<proteinExistence type="predicted"/>
<dbReference type="AlphaFoldDB" id="A0A4U0TN97"/>
<dbReference type="PANTHER" id="PTHR42923">
    <property type="entry name" value="PROTOPORPHYRINOGEN OXIDASE"/>
    <property type="match status" value="1"/>
</dbReference>
<dbReference type="Gene3D" id="1.10.405.20">
    <property type="match status" value="1"/>
</dbReference>
<sequence>MREEYRPSLESNGSQARFNMAKGAENGQRRKRVLVVGAGAAGMSCAHHLAEHPDQFEVTVVDAVNYCGGQAYSIPLDKEKTGASWLNQGVQGGSYIFHHTMTMFARNGFWADPVKLQVSFGKGEQFWTNVYPTNLLKKHAGEVKRFFTMLKVVRMLEVLFALIPIKYLVKLFWFSEEFANIVALPMVALFLGTGNYAPEVPSMVLERLCTSPTYGMWYPPDKQSVASNLPPMVVFPNFSDFYETWRKNLVKKGVNIRLSTEVTRVTKRNKDGVQVKIISRTPAKDGHNQDSAWVPGTVEGSNADADAVEVTEEYDEIVLCVLTDTAQRLLKPTITSLESKILGSAKFANDITVTHQDHEYMKRHYENFYDESLAVDHINGRDETARCEFAKEQFKAMYLIRMYPQDLTKLEMCFDCTNYQAQFPPSVPFEKHVFQTIFLNNERDSHLWTIDEIDESKIIRKDWWHQLCHSWTHYLFVVPWMWLLQGKRHTRFAASWTMVNAHEVACMSGIAAAVDLGASYPDDLERDKFAFLAFRLYYLLAYGRWYKRRATKVSSEGVGKDWATGNEYGSTYAGPGVNATEERKMWRLDVKEGRSLKSW</sequence>
<dbReference type="SUPFAM" id="SSF51905">
    <property type="entry name" value="FAD/NAD(P)-binding domain"/>
    <property type="match status" value="1"/>
</dbReference>
<dbReference type="Pfam" id="PF13450">
    <property type="entry name" value="NAD_binding_8"/>
    <property type="match status" value="1"/>
</dbReference>
<name>A0A4U0TN97_9PEZI</name>
<evidence type="ECO:0000313" key="1">
    <source>
        <dbReference type="EMBL" id="TKA23468.1"/>
    </source>
</evidence>
<reference evidence="1 2" key="1">
    <citation type="submission" date="2017-03" db="EMBL/GenBank/DDBJ databases">
        <title>Genomes of endolithic fungi from Antarctica.</title>
        <authorList>
            <person name="Coleine C."/>
            <person name="Masonjones S."/>
            <person name="Stajich J.E."/>
        </authorList>
    </citation>
    <scope>NUCLEOTIDE SEQUENCE [LARGE SCALE GENOMIC DNA]</scope>
    <source>
        <strain evidence="1 2">CCFEE 6315</strain>
    </source>
</reference>
<organism evidence="1 2">
    <name type="scientific">Salinomyces thailandicus</name>
    <dbReference type="NCBI Taxonomy" id="706561"/>
    <lineage>
        <taxon>Eukaryota</taxon>
        <taxon>Fungi</taxon>
        <taxon>Dikarya</taxon>
        <taxon>Ascomycota</taxon>
        <taxon>Pezizomycotina</taxon>
        <taxon>Dothideomycetes</taxon>
        <taxon>Dothideomycetidae</taxon>
        <taxon>Mycosphaerellales</taxon>
        <taxon>Teratosphaeriaceae</taxon>
        <taxon>Salinomyces</taxon>
    </lineage>
</organism>
<dbReference type="OrthoDB" id="2019015at2759"/>
<evidence type="ECO:0008006" key="3">
    <source>
        <dbReference type="Google" id="ProtNLM"/>
    </source>
</evidence>
<evidence type="ECO:0000313" key="2">
    <source>
        <dbReference type="Proteomes" id="UP000308549"/>
    </source>
</evidence>
<gene>
    <name evidence="1" type="ORF">B0A50_07495</name>
</gene>
<accession>A0A4U0TN97</accession>
<keyword evidence="2" id="KW-1185">Reference proteome</keyword>
<dbReference type="InterPro" id="IPR036188">
    <property type="entry name" value="FAD/NAD-bd_sf"/>
</dbReference>
<dbReference type="GO" id="GO:0016491">
    <property type="term" value="F:oxidoreductase activity"/>
    <property type="evidence" value="ECO:0007669"/>
    <property type="project" value="TreeGrafter"/>
</dbReference>
<dbReference type="InterPro" id="IPR050464">
    <property type="entry name" value="Zeta_carotene_desat/Oxidored"/>
</dbReference>
<dbReference type="EMBL" id="NAJL01000055">
    <property type="protein sequence ID" value="TKA23468.1"/>
    <property type="molecule type" value="Genomic_DNA"/>
</dbReference>
<dbReference type="Gene3D" id="3.50.50.60">
    <property type="entry name" value="FAD/NAD(P)-binding domain"/>
    <property type="match status" value="1"/>
</dbReference>
<comment type="caution">
    <text evidence="1">The sequence shown here is derived from an EMBL/GenBank/DDBJ whole genome shotgun (WGS) entry which is preliminary data.</text>
</comment>
<dbReference type="PANTHER" id="PTHR42923:SF20">
    <property type="entry name" value="FLAVIN-CONTAINING AMINE OXIDASEDEHYDROGENASE"/>
    <property type="match status" value="1"/>
</dbReference>
<dbReference type="Proteomes" id="UP000308549">
    <property type="component" value="Unassembled WGS sequence"/>
</dbReference>
<protein>
    <recommendedName>
        <fullName evidence="3">FAD/NAD(P)-binding domain-containing protein</fullName>
    </recommendedName>
</protein>